<feature type="domain" description="SET" evidence="1">
    <location>
        <begin position="64"/>
        <end position="179"/>
    </location>
</feature>
<dbReference type="EMBL" id="CAJPIZ010021919">
    <property type="protein sequence ID" value="CAG2117780.1"/>
    <property type="molecule type" value="Genomic_DNA"/>
</dbReference>
<dbReference type="CDD" id="cd20071">
    <property type="entry name" value="SET_SMYD"/>
    <property type="match status" value="1"/>
</dbReference>
<dbReference type="Gene3D" id="2.170.270.10">
    <property type="entry name" value="SET domain"/>
    <property type="match status" value="1"/>
</dbReference>
<dbReference type="Proteomes" id="UP000759131">
    <property type="component" value="Unassembled WGS sequence"/>
</dbReference>
<dbReference type="InterPro" id="IPR050869">
    <property type="entry name" value="H3K4_H4K5_MeTrfase"/>
</dbReference>
<feature type="non-terminal residue" evidence="2">
    <location>
        <position position="1"/>
    </location>
</feature>
<dbReference type="GO" id="GO:0005634">
    <property type="term" value="C:nucleus"/>
    <property type="evidence" value="ECO:0007669"/>
    <property type="project" value="TreeGrafter"/>
</dbReference>
<dbReference type="SUPFAM" id="SSF82199">
    <property type="entry name" value="SET domain"/>
    <property type="match status" value="2"/>
</dbReference>
<proteinExistence type="predicted"/>
<name>A0A7R9LCX2_9ACAR</name>
<accession>A0A7R9LCX2</accession>
<evidence type="ECO:0000313" key="3">
    <source>
        <dbReference type="Proteomes" id="UP000759131"/>
    </source>
</evidence>
<dbReference type="AlphaFoldDB" id="A0A7R9LCX2"/>
<organism evidence="2">
    <name type="scientific">Medioppia subpectinata</name>
    <dbReference type="NCBI Taxonomy" id="1979941"/>
    <lineage>
        <taxon>Eukaryota</taxon>
        <taxon>Metazoa</taxon>
        <taxon>Ecdysozoa</taxon>
        <taxon>Arthropoda</taxon>
        <taxon>Chelicerata</taxon>
        <taxon>Arachnida</taxon>
        <taxon>Acari</taxon>
        <taxon>Acariformes</taxon>
        <taxon>Sarcoptiformes</taxon>
        <taxon>Oribatida</taxon>
        <taxon>Brachypylina</taxon>
        <taxon>Oppioidea</taxon>
        <taxon>Oppiidae</taxon>
        <taxon>Medioppia</taxon>
    </lineage>
</organism>
<protein>
    <recommendedName>
        <fullName evidence="1">SET domain-containing protein</fullName>
    </recommendedName>
</protein>
<dbReference type="EMBL" id="OC876494">
    <property type="protein sequence ID" value="CAD7639287.1"/>
    <property type="molecule type" value="Genomic_DNA"/>
</dbReference>
<dbReference type="InterPro" id="IPR046341">
    <property type="entry name" value="SET_dom_sf"/>
</dbReference>
<keyword evidence="3" id="KW-1185">Reference proteome</keyword>
<sequence length="303" mass="35588">KECQKNDWKYHKNECPLYRHECIETLLSDNDIRFWLRLYLSVQNIPNFATKKYRLFDGSDVSLRDIEVKDIIVNENERRDQLEDIYGIFRRLGVDYDPREVVHCIKHTNVVKNLIKNSTFLKSNLRVGIIGRGLYIQYIVLRHSCQPNSAFIFNCRGLSKELRAMRPIAAGEEITVALVPLFQKRADRQQALKAYSIVCECDKCVHHLDRRVDYTRLTPTTFFPHNVFGKQLLNYWRQLSPDLDVVFGQYYPLKTMILMQFFMQLSKCPLICESVSNEFNAILMKSIDVTLPDRSDFKFGSVI</sequence>
<dbReference type="InterPro" id="IPR001214">
    <property type="entry name" value="SET_dom"/>
</dbReference>
<dbReference type="Gene3D" id="1.10.220.160">
    <property type="match status" value="1"/>
</dbReference>
<gene>
    <name evidence="2" type="ORF">OSB1V03_LOCUS17733</name>
</gene>
<evidence type="ECO:0000259" key="1">
    <source>
        <dbReference type="PROSITE" id="PS50280"/>
    </source>
</evidence>
<dbReference type="Pfam" id="PF00856">
    <property type="entry name" value="SET"/>
    <property type="match status" value="1"/>
</dbReference>
<reference evidence="2" key="1">
    <citation type="submission" date="2020-11" db="EMBL/GenBank/DDBJ databases">
        <authorList>
            <person name="Tran Van P."/>
        </authorList>
    </citation>
    <scope>NUCLEOTIDE SEQUENCE</scope>
</reference>
<dbReference type="Gene3D" id="6.10.140.2220">
    <property type="match status" value="1"/>
</dbReference>
<dbReference type="GO" id="GO:0008757">
    <property type="term" value="F:S-adenosylmethionine-dependent methyltransferase activity"/>
    <property type="evidence" value="ECO:0007669"/>
    <property type="project" value="UniProtKB-ARBA"/>
</dbReference>
<dbReference type="GO" id="GO:0008170">
    <property type="term" value="F:N-methyltransferase activity"/>
    <property type="evidence" value="ECO:0007669"/>
    <property type="project" value="UniProtKB-ARBA"/>
</dbReference>
<dbReference type="OrthoDB" id="265717at2759"/>
<dbReference type="GO" id="GO:0008276">
    <property type="term" value="F:protein methyltransferase activity"/>
    <property type="evidence" value="ECO:0007669"/>
    <property type="project" value="UniProtKB-ARBA"/>
</dbReference>
<dbReference type="PANTHER" id="PTHR12197">
    <property type="entry name" value="HISTONE-LYSINE N-METHYLTRANSFERASE SMYD"/>
    <property type="match status" value="1"/>
</dbReference>
<dbReference type="PANTHER" id="PTHR12197:SF251">
    <property type="entry name" value="EG:BACR7C10.4 PROTEIN"/>
    <property type="match status" value="1"/>
</dbReference>
<evidence type="ECO:0000313" key="2">
    <source>
        <dbReference type="EMBL" id="CAD7639287.1"/>
    </source>
</evidence>
<dbReference type="PROSITE" id="PS50280">
    <property type="entry name" value="SET"/>
    <property type="match status" value="1"/>
</dbReference>